<sequence>MLAFKSILLLAFTWALAATALPVSDGGNPKQPIILLPGQVVLRDLSKLDQAVMRLTFKINDKEGSFKKVKPIVDAFRAVDKANRRAIEDVQTVSETIDIDSSQKIASLLTKDVAVDVRRAVKAVMKKKTKFEAVEARDLVLNALKRMKNDHDYYGNCVVPGEQTENFGVGSTLCK</sequence>
<comment type="caution">
    <text evidence="2">The sequence shown here is derived from an EMBL/GenBank/DDBJ whole genome shotgun (WGS) entry which is preliminary data.</text>
</comment>
<name>H0ESU0_GLAL7</name>
<dbReference type="OrthoDB" id="10385656at2759"/>
<reference evidence="2 3" key="1">
    <citation type="journal article" date="2012" name="Eukaryot. Cell">
        <title>Genome sequence of the fungus Glarea lozoyensis: the first genome sequence of a species from the Helotiaceae family.</title>
        <authorList>
            <person name="Youssar L."/>
            <person name="Gruening B.A."/>
            <person name="Erxleben A."/>
            <person name="Guenther S."/>
            <person name="Huettel W."/>
        </authorList>
    </citation>
    <scope>NUCLEOTIDE SEQUENCE [LARGE SCALE GENOMIC DNA]</scope>
    <source>
        <strain evidence="3">ATCC 74030 / MF5533</strain>
    </source>
</reference>
<organism evidence="2 3">
    <name type="scientific">Glarea lozoyensis (strain ATCC 74030 / MF5533)</name>
    <dbReference type="NCBI Taxonomy" id="1104152"/>
    <lineage>
        <taxon>Eukaryota</taxon>
        <taxon>Fungi</taxon>
        <taxon>Dikarya</taxon>
        <taxon>Ascomycota</taxon>
        <taxon>Pezizomycotina</taxon>
        <taxon>Leotiomycetes</taxon>
        <taxon>Helotiales</taxon>
        <taxon>Helotiaceae</taxon>
        <taxon>Glarea</taxon>
    </lineage>
</organism>
<accession>H0ESU0</accession>
<evidence type="ECO:0000313" key="2">
    <source>
        <dbReference type="EMBL" id="EHK98412.1"/>
    </source>
</evidence>
<evidence type="ECO:0000256" key="1">
    <source>
        <dbReference type="SAM" id="SignalP"/>
    </source>
</evidence>
<dbReference type="InterPro" id="IPR021054">
    <property type="entry name" value="Cell_wall_mannoprotein_1"/>
</dbReference>
<dbReference type="Pfam" id="PF12296">
    <property type="entry name" value="HsbA"/>
    <property type="match status" value="1"/>
</dbReference>
<gene>
    <name evidence="2" type="ORF">M7I_5787</name>
</gene>
<keyword evidence="1" id="KW-0732">Signal</keyword>
<dbReference type="AlphaFoldDB" id="H0ESU0"/>
<feature type="signal peptide" evidence="1">
    <location>
        <begin position="1"/>
        <end position="20"/>
    </location>
</feature>
<dbReference type="InParanoid" id="H0ESU0"/>
<proteinExistence type="predicted"/>
<dbReference type="HOGENOM" id="CLU_114614_0_0_1"/>
<protein>
    <submittedName>
        <fullName evidence="2">Uncharacterized protein</fullName>
    </submittedName>
</protein>
<dbReference type="Proteomes" id="UP000005446">
    <property type="component" value="Unassembled WGS sequence"/>
</dbReference>
<feature type="chain" id="PRO_5003532750" evidence="1">
    <location>
        <begin position="21"/>
        <end position="175"/>
    </location>
</feature>
<evidence type="ECO:0000313" key="3">
    <source>
        <dbReference type="Proteomes" id="UP000005446"/>
    </source>
</evidence>
<keyword evidence="3" id="KW-1185">Reference proteome</keyword>
<dbReference type="EMBL" id="AGUE01000151">
    <property type="protein sequence ID" value="EHK98412.1"/>
    <property type="molecule type" value="Genomic_DNA"/>
</dbReference>